<dbReference type="InterPro" id="IPR036582">
    <property type="entry name" value="Mao_N_sf"/>
</dbReference>
<keyword evidence="1" id="KW-0677">Repeat</keyword>
<dbReference type="PROSITE" id="PS50088">
    <property type="entry name" value="ANK_REPEAT"/>
    <property type="match status" value="1"/>
</dbReference>
<sequence>MQANLWSSAGSKIGFFVTGKERISMSFVEYVIRNLREWERCPVAILINKRHIVFIGLAILVLFALIPHTAAEAKEGAAAPTLYIDGKPAEYKQLKVNKRVENMISMNTATTKLNLKLKWVTKNKEWILSNAGHTIRMKLDSTTATVDSKQQKITTPAIVSNGTLYLPLRFIVVSGGGKFHNNADMPVFWVLSADQNALTSAIMRNNADEAKLLLKDWKDATIPLALDGTMPYNYAVHSVEMTELLLDKGFPVNYRDNEYANVVIRKGASTLLNQAASYGEIEVVKVLLDHGADPNLKDSDGSWNAVESAVWGRDQAGSELFALLGYDATVEDYDRIIELLQERMKQGEKQT</sequence>
<dbReference type="Gene3D" id="3.30.457.10">
    <property type="entry name" value="Copper amine oxidase-like, N-terminal domain"/>
    <property type="match status" value="1"/>
</dbReference>
<dbReference type="KEGG" id="cchl:FPL14_25230"/>
<keyword evidence="2 3" id="KW-0040">ANK repeat</keyword>
<proteinExistence type="predicted"/>
<evidence type="ECO:0000256" key="4">
    <source>
        <dbReference type="SAM" id="Phobius"/>
    </source>
</evidence>
<evidence type="ECO:0000259" key="5">
    <source>
        <dbReference type="Pfam" id="PF07833"/>
    </source>
</evidence>
<dbReference type="InterPro" id="IPR002110">
    <property type="entry name" value="Ankyrin_rpt"/>
</dbReference>
<reference evidence="6 7" key="1">
    <citation type="submission" date="2019-07" db="EMBL/GenBank/DDBJ databases">
        <authorList>
            <person name="Kim J.K."/>
            <person name="Cheong H.-M."/>
            <person name="Choi Y."/>
            <person name="Hwang K.J."/>
            <person name="Lee S."/>
            <person name="Choi C."/>
        </authorList>
    </citation>
    <scope>NUCLEOTIDE SEQUENCE [LARGE SCALE GENOMIC DNA]</scope>
    <source>
        <strain evidence="6 7">KS 22</strain>
    </source>
</reference>
<dbReference type="SUPFAM" id="SSF48403">
    <property type="entry name" value="Ankyrin repeat"/>
    <property type="match status" value="1"/>
</dbReference>
<accession>A0A7G5C4G8</accession>
<keyword evidence="4" id="KW-1133">Transmembrane helix</keyword>
<dbReference type="InterPro" id="IPR036770">
    <property type="entry name" value="Ankyrin_rpt-contain_sf"/>
</dbReference>
<dbReference type="InterPro" id="IPR051637">
    <property type="entry name" value="Ank_repeat_dom-contain_49"/>
</dbReference>
<evidence type="ECO:0000256" key="3">
    <source>
        <dbReference type="PROSITE-ProRule" id="PRU00023"/>
    </source>
</evidence>
<dbReference type="Pfam" id="PF07833">
    <property type="entry name" value="Cu_amine_oxidN1"/>
    <property type="match status" value="1"/>
</dbReference>
<evidence type="ECO:0000313" key="7">
    <source>
        <dbReference type="Proteomes" id="UP000515679"/>
    </source>
</evidence>
<dbReference type="InterPro" id="IPR012854">
    <property type="entry name" value="Cu_amine_oxidase-like_N"/>
</dbReference>
<dbReference type="Proteomes" id="UP000515679">
    <property type="component" value="Chromosome"/>
</dbReference>
<dbReference type="PROSITE" id="PS50297">
    <property type="entry name" value="ANK_REP_REGION"/>
    <property type="match status" value="1"/>
</dbReference>
<dbReference type="AlphaFoldDB" id="A0A7G5C4G8"/>
<evidence type="ECO:0000256" key="1">
    <source>
        <dbReference type="ARBA" id="ARBA00022737"/>
    </source>
</evidence>
<keyword evidence="4" id="KW-0472">Membrane</keyword>
<feature type="domain" description="Copper amine oxidase-like N-terminal" evidence="5">
    <location>
        <begin position="84"/>
        <end position="181"/>
    </location>
</feature>
<keyword evidence="4" id="KW-0812">Transmembrane</keyword>
<organism evidence="6 7">
    <name type="scientific">Cohnella cholangitidis</name>
    <dbReference type="NCBI Taxonomy" id="2598458"/>
    <lineage>
        <taxon>Bacteria</taxon>
        <taxon>Bacillati</taxon>
        <taxon>Bacillota</taxon>
        <taxon>Bacilli</taxon>
        <taxon>Bacillales</taxon>
        <taxon>Paenibacillaceae</taxon>
        <taxon>Cohnella</taxon>
    </lineage>
</organism>
<feature type="transmembrane region" description="Helical" evidence="4">
    <location>
        <begin position="52"/>
        <end position="70"/>
    </location>
</feature>
<keyword evidence="7" id="KW-1185">Reference proteome</keyword>
<protein>
    <recommendedName>
        <fullName evidence="5">Copper amine oxidase-like N-terminal domain-containing protein</fullName>
    </recommendedName>
</protein>
<dbReference type="SUPFAM" id="SSF55383">
    <property type="entry name" value="Copper amine oxidase, domain N"/>
    <property type="match status" value="1"/>
</dbReference>
<gene>
    <name evidence="6" type="ORF">FPL14_25230</name>
</gene>
<dbReference type="PANTHER" id="PTHR24180:SF45">
    <property type="entry name" value="POLY [ADP-RIBOSE] POLYMERASE TANKYRASE"/>
    <property type="match status" value="1"/>
</dbReference>
<evidence type="ECO:0000313" key="6">
    <source>
        <dbReference type="EMBL" id="QMV44102.1"/>
    </source>
</evidence>
<feature type="repeat" description="ANK" evidence="3">
    <location>
        <begin position="267"/>
        <end position="299"/>
    </location>
</feature>
<dbReference type="Gene3D" id="1.25.40.20">
    <property type="entry name" value="Ankyrin repeat-containing domain"/>
    <property type="match status" value="1"/>
</dbReference>
<evidence type="ECO:0000256" key="2">
    <source>
        <dbReference type="ARBA" id="ARBA00023043"/>
    </source>
</evidence>
<dbReference type="PANTHER" id="PTHR24180">
    <property type="entry name" value="CYCLIN-DEPENDENT KINASE INHIBITOR 2C-RELATED"/>
    <property type="match status" value="1"/>
</dbReference>
<name>A0A7G5C4G8_9BACL</name>
<dbReference type="SMART" id="SM00248">
    <property type="entry name" value="ANK"/>
    <property type="match status" value="3"/>
</dbReference>
<dbReference type="Pfam" id="PF12796">
    <property type="entry name" value="Ank_2"/>
    <property type="match status" value="1"/>
</dbReference>
<dbReference type="EMBL" id="CP041969">
    <property type="protein sequence ID" value="QMV44102.1"/>
    <property type="molecule type" value="Genomic_DNA"/>
</dbReference>